<dbReference type="InterPro" id="IPR014716">
    <property type="entry name" value="Fibrinogen_a/b/g_C_1"/>
</dbReference>
<dbReference type="InterPro" id="IPR036056">
    <property type="entry name" value="Fibrinogen-like_C"/>
</dbReference>
<proteinExistence type="predicted"/>
<dbReference type="NCBIfam" id="NF040941">
    <property type="entry name" value="GGGWT_bact"/>
    <property type="match status" value="1"/>
</dbReference>
<dbReference type="InterPro" id="IPR050373">
    <property type="entry name" value="Fibrinogen_C-term_domain"/>
</dbReference>
<dbReference type="SMART" id="SM00186">
    <property type="entry name" value="FBG"/>
    <property type="match status" value="1"/>
</dbReference>
<dbReference type="GO" id="GO:0005615">
    <property type="term" value="C:extracellular space"/>
    <property type="evidence" value="ECO:0007669"/>
    <property type="project" value="TreeGrafter"/>
</dbReference>
<evidence type="ECO:0000313" key="3">
    <source>
        <dbReference type="Proteomes" id="UP000594262"/>
    </source>
</evidence>
<reference evidence="2" key="1">
    <citation type="submission" date="2021-01" db="UniProtKB">
        <authorList>
            <consortium name="EnsemblMetazoa"/>
        </authorList>
    </citation>
    <scope>IDENTIFICATION</scope>
</reference>
<accession>A0A7M5WXA2</accession>
<dbReference type="SUPFAM" id="SSF56496">
    <property type="entry name" value="Fibrinogen C-terminal domain-like"/>
    <property type="match status" value="1"/>
</dbReference>
<evidence type="ECO:0000259" key="1">
    <source>
        <dbReference type="PROSITE" id="PS51406"/>
    </source>
</evidence>
<dbReference type="PROSITE" id="PS51406">
    <property type="entry name" value="FIBRINOGEN_C_2"/>
    <property type="match status" value="1"/>
</dbReference>
<organism evidence="2 3">
    <name type="scientific">Clytia hemisphaerica</name>
    <dbReference type="NCBI Taxonomy" id="252671"/>
    <lineage>
        <taxon>Eukaryota</taxon>
        <taxon>Metazoa</taxon>
        <taxon>Cnidaria</taxon>
        <taxon>Hydrozoa</taxon>
        <taxon>Hydroidolina</taxon>
        <taxon>Leptothecata</taxon>
        <taxon>Obeliida</taxon>
        <taxon>Clytiidae</taxon>
        <taxon>Clytia</taxon>
    </lineage>
</organism>
<keyword evidence="3" id="KW-1185">Reference proteome</keyword>
<dbReference type="OrthoDB" id="7735550at2759"/>
<dbReference type="Proteomes" id="UP000594262">
    <property type="component" value="Unplaced"/>
</dbReference>
<dbReference type="AlphaFoldDB" id="A0A7M5WXA2"/>
<dbReference type="PANTHER" id="PTHR19143:SF327">
    <property type="entry name" value="FI21813P1-RELATED"/>
    <property type="match status" value="1"/>
</dbReference>
<name>A0A7M5WXA2_9CNID</name>
<dbReference type="InterPro" id="IPR002181">
    <property type="entry name" value="Fibrinogen_a/b/g_C_dom"/>
</dbReference>
<dbReference type="PANTHER" id="PTHR19143">
    <property type="entry name" value="FIBRINOGEN/TENASCIN/ANGIOPOEITIN"/>
    <property type="match status" value="1"/>
</dbReference>
<evidence type="ECO:0000313" key="2">
    <source>
        <dbReference type="EnsemblMetazoa" id="CLYHEMP014272.1"/>
    </source>
</evidence>
<dbReference type="Pfam" id="PF00147">
    <property type="entry name" value="Fibrinogen_C"/>
    <property type="match status" value="1"/>
</dbReference>
<protein>
    <recommendedName>
        <fullName evidence="1">Fibrinogen C-terminal domain-containing protein</fullName>
    </recommendedName>
</protein>
<dbReference type="EnsemblMetazoa" id="CLYHEMT014272.1">
    <property type="protein sequence ID" value="CLYHEMP014272.1"/>
    <property type="gene ID" value="CLYHEMG014272"/>
</dbReference>
<feature type="domain" description="Fibrinogen C-terminal" evidence="1">
    <location>
        <begin position="102"/>
        <end position="320"/>
    </location>
</feature>
<dbReference type="Gene3D" id="3.90.215.10">
    <property type="entry name" value="Gamma Fibrinogen, chain A, domain 1"/>
    <property type="match status" value="1"/>
</dbReference>
<sequence>MEKIKFFFIFTTIQVFSPCNGISDGHFSTFQKVAENSKIVIQNGTESFLNETVDVELQCLMKRFDSGYLVEVTELSDERFHCRFFKRNFGDVAVVSSAGSLVYNHVLPELCQDLGKEKPDGDYSIRPYDGEEIEVLCDMTRHGGGWTTIQRRFDGSVNFNKEWADYKVGFGEAAGEYWLGLEHIHRITTKYSNMMVRMEATAFDGDQAYVVFQNFFVEGEENLYKLHAGTFLEGDASNKIDWEDHDGQYFSTKDNPNDQSIHYNCANYIKGGGWLNSCASYNFNGLYKNSAIDNVDSIFWKSLKYRTSLKSVSISIKRKE</sequence>